<evidence type="ECO:0000313" key="6">
    <source>
        <dbReference type="EMBL" id="SNS01219.1"/>
    </source>
</evidence>
<dbReference type="Pfam" id="PF00440">
    <property type="entry name" value="TetR_N"/>
    <property type="match status" value="1"/>
</dbReference>
<keyword evidence="7" id="KW-1185">Reference proteome</keyword>
<reference evidence="7" key="1">
    <citation type="submission" date="2017-06" db="EMBL/GenBank/DDBJ databases">
        <authorList>
            <person name="Varghese N."/>
            <person name="Submissions S."/>
        </authorList>
    </citation>
    <scope>NUCLEOTIDE SEQUENCE [LARGE SCALE GENOMIC DNA]</scope>
    <source>
        <strain evidence="7">Ca-68</strain>
    </source>
</reference>
<gene>
    <name evidence="6" type="ORF">SAMN05192560_2218</name>
</gene>
<dbReference type="InterPro" id="IPR036271">
    <property type="entry name" value="Tet_transcr_reg_TetR-rel_C_sf"/>
</dbReference>
<evidence type="ECO:0000256" key="3">
    <source>
        <dbReference type="ARBA" id="ARBA00023163"/>
    </source>
</evidence>
<dbReference type="PROSITE" id="PS50977">
    <property type="entry name" value="HTH_TETR_2"/>
    <property type="match status" value="1"/>
</dbReference>
<dbReference type="PANTHER" id="PTHR47506">
    <property type="entry name" value="TRANSCRIPTIONAL REGULATORY PROTEIN"/>
    <property type="match status" value="1"/>
</dbReference>
<feature type="domain" description="HTH tetR-type" evidence="5">
    <location>
        <begin position="9"/>
        <end position="69"/>
    </location>
</feature>
<evidence type="ECO:0000259" key="5">
    <source>
        <dbReference type="PROSITE" id="PS50977"/>
    </source>
</evidence>
<accession>A0A239B0E3</accession>
<evidence type="ECO:0000256" key="1">
    <source>
        <dbReference type="ARBA" id="ARBA00023015"/>
    </source>
</evidence>
<keyword evidence="2 4" id="KW-0238">DNA-binding</keyword>
<keyword evidence="3" id="KW-0804">Transcription</keyword>
<dbReference type="EMBL" id="FZOA01000011">
    <property type="protein sequence ID" value="SNS01219.1"/>
    <property type="molecule type" value="Genomic_DNA"/>
</dbReference>
<evidence type="ECO:0000256" key="2">
    <source>
        <dbReference type="ARBA" id="ARBA00023125"/>
    </source>
</evidence>
<evidence type="ECO:0000313" key="7">
    <source>
        <dbReference type="Proteomes" id="UP000198305"/>
    </source>
</evidence>
<dbReference type="InterPro" id="IPR009057">
    <property type="entry name" value="Homeodomain-like_sf"/>
</dbReference>
<dbReference type="RefSeq" id="WP_179212147.1">
    <property type="nucleotide sequence ID" value="NZ_FZOA01000011.1"/>
</dbReference>
<sequence length="201" mass="22202">MSPAGRPRTFDRDEALKKAMMVFWEKGFEGTTMADLVAAIGMKAPSVYAAFGNKDALFREVVDIYRGRVEQGPLKVLNDTPSVYTALEQSLRQNVEMFSGPNPPSCLIMAGAINCAPEHQEHVNYLMGLRALYRDILKSRFDRALTEGELVEGTNTSALAEFYFSFIHGMALRARDGSSNAELLASTEFALQALKPVLKDT</sequence>
<dbReference type="PANTHER" id="PTHR47506:SF1">
    <property type="entry name" value="HTH-TYPE TRANSCRIPTIONAL REGULATOR YJDC"/>
    <property type="match status" value="1"/>
</dbReference>
<evidence type="ECO:0000256" key="4">
    <source>
        <dbReference type="PROSITE-ProRule" id="PRU00335"/>
    </source>
</evidence>
<dbReference type="Proteomes" id="UP000198305">
    <property type="component" value="Unassembled WGS sequence"/>
</dbReference>
<dbReference type="SUPFAM" id="SSF46689">
    <property type="entry name" value="Homeodomain-like"/>
    <property type="match status" value="1"/>
</dbReference>
<dbReference type="Gene3D" id="1.10.357.10">
    <property type="entry name" value="Tetracycline Repressor, domain 2"/>
    <property type="match status" value="1"/>
</dbReference>
<dbReference type="SUPFAM" id="SSF48498">
    <property type="entry name" value="Tetracyclin repressor-like, C-terminal domain"/>
    <property type="match status" value="1"/>
</dbReference>
<feature type="DNA-binding region" description="H-T-H motif" evidence="4">
    <location>
        <begin position="32"/>
        <end position="51"/>
    </location>
</feature>
<dbReference type="Gene3D" id="1.10.10.60">
    <property type="entry name" value="Homeodomain-like"/>
    <property type="match status" value="1"/>
</dbReference>
<keyword evidence="1" id="KW-0805">Transcription regulation</keyword>
<protein>
    <submittedName>
        <fullName evidence="6">Transcriptional regulator, TetR family</fullName>
    </submittedName>
</protein>
<dbReference type="InterPro" id="IPR001647">
    <property type="entry name" value="HTH_TetR"/>
</dbReference>
<proteinExistence type="predicted"/>
<dbReference type="AlphaFoldDB" id="A0A239B0E3"/>
<dbReference type="GO" id="GO:0003677">
    <property type="term" value="F:DNA binding"/>
    <property type="evidence" value="ECO:0007669"/>
    <property type="project" value="UniProtKB-UniRule"/>
</dbReference>
<name>A0A239B0E3_9PROT</name>
<organism evidence="6 7">
    <name type="scientific">Methylobacillus rhizosphaerae</name>
    <dbReference type="NCBI Taxonomy" id="551994"/>
    <lineage>
        <taxon>Bacteria</taxon>
        <taxon>Pseudomonadati</taxon>
        <taxon>Pseudomonadota</taxon>
        <taxon>Betaproteobacteria</taxon>
        <taxon>Nitrosomonadales</taxon>
        <taxon>Methylophilaceae</taxon>
        <taxon>Methylobacillus</taxon>
    </lineage>
</organism>